<accession>A0A4Z2HTZ8</accession>
<sequence>MTINLRGTRPGLLSPPVSLLANIYGNLLETASDSRALRHLVLLEDTSQTLVKVCMLLKSETK</sequence>
<reference evidence="1 2" key="1">
    <citation type="submission" date="2019-03" db="EMBL/GenBank/DDBJ databases">
        <title>First draft genome of Liparis tanakae, snailfish: a comprehensive survey of snailfish specific genes.</title>
        <authorList>
            <person name="Kim W."/>
            <person name="Song I."/>
            <person name="Jeong J.-H."/>
            <person name="Kim D."/>
            <person name="Kim S."/>
            <person name="Ryu S."/>
            <person name="Song J.Y."/>
            <person name="Lee S.K."/>
        </authorList>
    </citation>
    <scope>NUCLEOTIDE SEQUENCE [LARGE SCALE GENOMIC DNA]</scope>
    <source>
        <tissue evidence="1">Muscle</tissue>
    </source>
</reference>
<evidence type="ECO:0000313" key="2">
    <source>
        <dbReference type="Proteomes" id="UP000314294"/>
    </source>
</evidence>
<gene>
    <name evidence="1" type="ORF">EYF80_021259</name>
</gene>
<proteinExistence type="predicted"/>
<dbReference type="Proteomes" id="UP000314294">
    <property type="component" value="Unassembled WGS sequence"/>
</dbReference>
<name>A0A4Z2HTZ8_9TELE</name>
<dbReference type="AlphaFoldDB" id="A0A4Z2HTZ8"/>
<organism evidence="1 2">
    <name type="scientific">Liparis tanakae</name>
    <name type="common">Tanaka's snailfish</name>
    <dbReference type="NCBI Taxonomy" id="230148"/>
    <lineage>
        <taxon>Eukaryota</taxon>
        <taxon>Metazoa</taxon>
        <taxon>Chordata</taxon>
        <taxon>Craniata</taxon>
        <taxon>Vertebrata</taxon>
        <taxon>Euteleostomi</taxon>
        <taxon>Actinopterygii</taxon>
        <taxon>Neopterygii</taxon>
        <taxon>Teleostei</taxon>
        <taxon>Neoteleostei</taxon>
        <taxon>Acanthomorphata</taxon>
        <taxon>Eupercaria</taxon>
        <taxon>Perciformes</taxon>
        <taxon>Cottioidei</taxon>
        <taxon>Cottales</taxon>
        <taxon>Liparidae</taxon>
        <taxon>Liparis</taxon>
    </lineage>
</organism>
<dbReference type="EMBL" id="SRLO01000189">
    <property type="protein sequence ID" value="TNN68474.1"/>
    <property type="molecule type" value="Genomic_DNA"/>
</dbReference>
<comment type="caution">
    <text evidence="1">The sequence shown here is derived from an EMBL/GenBank/DDBJ whole genome shotgun (WGS) entry which is preliminary data.</text>
</comment>
<protein>
    <submittedName>
        <fullName evidence="1">Uncharacterized protein</fullName>
    </submittedName>
</protein>
<evidence type="ECO:0000313" key="1">
    <source>
        <dbReference type="EMBL" id="TNN68474.1"/>
    </source>
</evidence>
<keyword evidence="2" id="KW-1185">Reference proteome</keyword>